<name>D2R7C0_PIRSD</name>
<dbReference type="AlphaFoldDB" id="D2R7C0"/>
<evidence type="ECO:0000313" key="9">
    <source>
        <dbReference type="EMBL" id="ADB15616.1"/>
    </source>
</evidence>
<organism evidence="9 10">
    <name type="scientific">Pirellula staleyi (strain ATCC 27377 / DSM 6068 / ICPB 4128)</name>
    <name type="common">Pirella staleyi</name>
    <dbReference type="NCBI Taxonomy" id="530564"/>
    <lineage>
        <taxon>Bacteria</taxon>
        <taxon>Pseudomonadati</taxon>
        <taxon>Planctomycetota</taxon>
        <taxon>Planctomycetia</taxon>
        <taxon>Pirellulales</taxon>
        <taxon>Pirellulaceae</taxon>
        <taxon>Pirellula</taxon>
    </lineage>
</organism>
<evidence type="ECO:0000256" key="5">
    <source>
        <dbReference type="ARBA" id="ARBA00022989"/>
    </source>
</evidence>
<protein>
    <submittedName>
        <fullName evidence="9">Sec-independent translocation protein mttA/Hcf106</fullName>
    </submittedName>
</protein>
<evidence type="ECO:0000256" key="1">
    <source>
        <dbReference type="ARBA" id="ARBA00004167"/>
    </source>
</evidence>
<dbReference type="OrthoDB" id="282899at2"/>
<keyword evidence="5" id="KW-1133">Transmembrane helix</keyword>
<dbReference type="eggNOG" id="COG1826">
    <property type="taxonomic scope" value="Bacteria"/>
</dbReference>
<dbReference type="GO" id="GO:0015031">
    <property type="term" value="P:protein transport"/>
    <property type="evidence" value="ECO:0007669"/>
    <property type="project" value="UniProtKB-KW"/>
</dbReference>
<dbReference type="STRING" id="530564.Psta_0931"/>
<sequence>MFGLGPSELIIFGIIAIMLFGKNLPEVAKKFGKSYREFRKGLSDIQGQVDFTETYNSTPVRSKPAKRNYDNEERDEVSAPKFEPPTAPPSYEESQS</sequence>
<dbReference type="Proteomes" id="UP000001887">
    <property type="component" value="Chromosome"/>
</dbReference>
<dbReference type="EMBL" id="CP001848">
    <property type="protein sequence ID" value="ADB15616.1"/>
    <property type="molecule type" value="Genomic_DNA"/>
</dbReference>
<keyword evidence="10" id="KW-1185">Reference proteome</keyword>
<dbReference type="KEGG" id="psl:Psta_0931"/>
<evidence type="ECO:0000256" key="6">
    <source>
        <dbReference type="ARBA" id="ARBA00023010"/>
    </source>
</evidence>
<dbReference type="PANTHER" id="PTHR42982:SF1">
    <property type="entry name" value="SEC-INDEPENDENT PROTEIN TRANSLOCASE PROTEIN TATA"/>
    <property type="match status" value="1"/>
</dbReference>
<comment type="subcellular location">
    <subcellularLocation>
        <location evidence="1">Membrane</location>
        <topology evidence="1">Single-pass membrane protein</topology>
    </subcellularLocation>
</comment>
<reference evidence="9 10" key="1">
    <citation type="journal article" date="2009" name="Stand. Genomic Sci.">
        <title>Complete genome sequence of Pirellula staleyi type strain (ATCC 27377).</title>
        <authorList>
            <person name="Clum A."/>
            <person name="Tindall B.J."/>
            <person name="Sikorski J."/>
            <person name="Ivanova N."/>
            <person name="Mavrommatis K."/>
            <person name="Lucas S."/>
            <person name="Glavina del Rio T."/>
            <person name="Nolan M."/>
            <person name="Chen F."/>
            <person name="Tice H."/>
            <person name="Pitluck S."/>
            <person name="Cheng J.F."/>
            <person name="Chertkov O."/>
            <person name="Brettin T."/>
            <person name="Han C."/>
            <person name="Detter J.C."/>
            <person name="Kuske C."/>
            <person name="Bruce D."/>
            <person name="Goodwin L."/>
            <person name="Ovchinikova G."/>
            <person name="Pati A."/>
            <person name="Mikhailova N."/>
            <person name="Chen A."/>
            <person name="Palaniappan K."/>
            <person name="Land M."/>
            <person name="Hauser L."/>
            <person name="Chang Y.J."/>
            <person name="Jeffries C.D."/>
            <person name="Chain P."/>
            <person name="Rohde M."/>
            <person name="Goker M."/>
            <person name="Bristow J."/>
            <person name="Eisen J.A."/>
            <person name="Markowitz V."/>
            <person name="Hugenholtz P."/>
            <person name="Kyrpides N.C."/>
            <person name="Klenk H.P."/>
            <person name="Lapidus A."/>
        </authorList>
    </citation>
    <scope>NUCLEOTIDE SEQUENCE [LARGE SCALE GENOMIC DNA]</scope>
    <source>
        <strain evidence="10">ATCC 27377 / DSM 6068 / ICPB 4128</strain>
    </source>
</reference>
<dbReference type="InterPro" id="IPR003369">
    <property type="entry name" value="TatA/B/E"/>
</dbReference>
<keyword evidence="7" id="KW-0472">Membrane</keyword>
<keyword evidence="6" id="KW-0811">Translocation</keyword>
<dbReference type="HOGENOM" id="CLU_086034_1_5_0"/>
<keyword evidence="3" id="KW-0812">Transmembrane</keyword>
<accession>D2R7C0</accession>
<proteinExistence type="predicted"/>
<keyword evidence="2" id="KW-0813">Transport</keyword>
<dbReference type="Pfam" id="PF02416">
    <property type="entry name" value="TatA_B_E"/>
    <property type="match status" value="1"/>
</dbReference>
<feature type="region of interest" description="Disordered" evidence="8">
    <location>
        <begin position="55"/>
        <end position="96"/>
    </location>
</feature>
<evidence type="ECO:0000256" key="4">
    <source>
        <dbReference type="ARBA" id="ARBA00022927"/>
    </source>
</evidence>
<evidence type="ECO:0000256" key="3">
    <source>
        <dbReference type="ARBA" id="ARBA00022692"/>
    </source>
</evidence>
<evidence type="ECO:0000256" key="8">
    <source>
        <dbReference type="SAM" id="MobiDB-lite"/>
    </source>
</evidence>
<evidence type="ECO:0000256" key="7">
    <source>
        <dbReference type="ARBA" id="ARBA00023136"/>
    </source>
</evidence>
<dbReference type="Gene3D" id="1.20.5.3310">
    <property type="match status" value="1"/>
</dbReference>
<dbReference type="PANTHER" id="PTHR42982">
    <property type="entry name" value="SEC-INDEPENDENT PROTEIN TRANSLOCASE PROTEIN TATA"/>
    <property type="match status" value="1"/>
</dbReference>
<keyword evidence="4" id="KW-0653">Protein transport</keyword>
<evidence type="ECO:0000313" key="10">
    <source>
        <dbReference type="Proteomes" id="UP000001887"/>
    </source>
</evidence>
<gene>
    <name evidence="9" type="ordered locus">Psta_0931</name>
</gene>
<dbReference type="GO" id="GO:0016020">
    <property type="term" value="C:membrane"/>
    <property type="evidence" value="ECO:0007669"/>
    <property type="project" value="UniProtKB-ARBA"/>
</dbReference>
<evidence type="ECO:0000256" key="2">
    <source>
        <dbReference type="ARBA" id="ARBA00022448"/>
    </source>
</evidence>